<protein>
    <submittedName>
        <fullName evidence="3">Uncharacterized protein</fullName>
    </submittedName>
</protein>
<feature type="compositionally biased region" description="Basic and acidic residues" evidence="1">
    <location>
        <begin position="1"/>
        <end position="14"/>
    </location>
</feature>
<feature type="region of interest" description="Disordered" evidence="1">
    <location>
        <begin position="1"/>
        <end position="74"/>
    </location>
</feature>
<comment type="caution">
    <text evidence="3">The sequence shown here is derived from an EMBL/GenBank/DDBJ whole genome shotgun (WGS) entry which is preliminary data.</text>
</comment>
<name>A0A8S0WAR3_CYCAE</name>
<evidence type="ECO:0000313" key="3">
    <source>
        <dbReference type="EMBL" id="CAA7268938.1"/>
    </source>
</evidence>
<feature type="compositionally biased region" description="Low complexity" evidence="1">
    <location>
        <begin position="32"/>
        <end position="70"/>
    </location>
</feature>
<feature type="transmembrane region" description="Helical" evidence="2">
    <location>
        <begin position="110"/>
        <end position="133"/>
    </location>
</feature>
<sequence length="293" mass="30967">MKWTRDQVVHEGLARRQRPSDLPISGRPCFWPGCPGVSSFGPPPSGTQTSTQSASTSESPTSTSPTIPTTAVEGSQVQAIVTGVSSSTEGPVPSDLSSQSTAQSSSSNPVTIVVAVLCSLLGLLLILGLCLFLRRRRRMRQPAEHEKIEAFNVDAQGRPNPIINTTGLQNGPGTQPYPFLLPTSAATTTTLASSKMSEKKAKYGLRASNSTAATAVSPSTSSSSYPSTISYEVQQGIQVQLNALQMHLHHVEAQVARNANGNQDGTGDQEPPPVYVVALNGEGVQTADRREKM</sequence>
<feature type="compositionally biased region" description="Low complexity" evidence="1">
    <location>
        <begin position="94"/>
        <end position="104"/>
    </location>
</feature>
<evidence type="ECO:0000256" key="1">
    <source>
        <dbReference type="SAM" id="MobiDB-lite"/>
    </source>
</evidence>
<organism evidence="3 4">
    <name type="scientific">Cyclocybe aegerita</name>
    <name type="common">Black poplar mushroom</name>
    <name type="synonym">Agrocybe aegerita</name>
    <dbReference type="NCBI Taxonomy" id="1973307"/>
    <lineage>
        <taxon>Eukaryota</taxon>
        <taxon>Fungi</taxon>
        <taxon>Dikarya</taxon>
        <taxon>Basidiomycota</taxon>
        <taxon>Agaricomycotina</taxon>
        <taxon>Agaricomycetes</taxon>
        <taxon>Agaricomycetidae</taxon>
        <taxon>Agaricales</taxon>
        <taxon>Agaricineae</taxon>
        <taxon>Bolbitiaceae</taxon>
        <taxon>Cyclocybe</taxon>
    </lineage>
</organism>
<feature type="region of interest" description="Disordered" evidence="1">
    <location>
        <begin position="85"/>
        <end position="104"/>
    </location>
</feature>
<keyword evidence="4" id="KW-1185">Reference proteome</keyword>
<evidence type="ECO:0000313" key="4">
    <source>
        <dbReference type="Proteomes" id="UP000467700"/>
    </source>
</evidence>
<keyword evidence="2" id="KW-0812">Transmembrane</keyword>
<dbReference type="OrthoDB" id="10478301at2759"/>
<keyword evidence="2" id="KW-0472">Membrane</keyword>
<reference evidence="3 4" key="1">
    <citation type="submission" date="2020-01" db="EMBL/GenBank/DDBJ databases">
        <authorList>
            <person name="Gupta K D."/>
        </authorList>
    </citation>
    <scope>NUCLEOTIDE SEQUENCE [LARGE SCALE GENOMIC DNA]</scope>
</reference>
<gene>
    <name evidence="3" type="ORF">AAE3_LOCUS11187</name>
</gene>
<dbReference type="AlphaFoldDB" id="A0A8S0WAR3"/>
<dbReference type="Proteomes" id="UP000467700">
    <property type="component" value="Unassembled WGS sequence"/>
</dbReference>
<evidence type="ECO:0000256" key="2">
    <source>
        <dbReference type="SAM" id="Phobius"/>
    </source>
</evidence>
<proteinExistence type="predicted"/>
<keyword evidence="2" id="KW-1133">Transmembrane helix</keyword>
<dbReference type="EMBL" id="CACVBS010000072">
    <property type="protein sequence ID" value="CAA7268938.1"/>
    <property type="molecule type" value="Genomic_DNA"/>
</dbReference>
<accession>A0A8S0WAR3</accession>